<sequence>MLRFEDPAKLKTKKIVFEDVYVGRDSGTLEQLKELSSKRRVIEESINESSFITDAIAREISGGLTSPCEQDLQKLEQYLPLLENLVVHFDLVSNNRQMIVWTTELKIRWTSALSASSFFNLLGPKYFQIDSLRFELCMTLFLYGAILRERALEVLPADLVQSATLFRKAAGVYQYLAHDVIPSLHPASTAERPPESTSAVSSVMSLICLAEAQAVTIRKAEEKGNTGGLLAKLHYGVTQFLDEATGVLYSTTGECKDISSRFLDFISSCKALHELRSQKYLADSLKIAGHVGVAVGVLHHALVNAKKKMPGEESWRVVFRKEIDDAADMLRKYEHENEFVWREKIPTMDELPLLEVGNSRKTPLSPFSTTRFFSICNAPICTGSGTLKLSTPRLGRVVSAVVSDRDAVGSSFSGTDVFKLTYLEGNSWLWDVGGLNILVDPILVGNLDFGIPWLYDAAKKFLKNFQLSELPEVNCLLITQNFDDHCHLKTLKPLSAMYPDLRVISTPNAREMLDPLFSNVTYLEPGQSSNIEAGNGSKVQIQATAGPVLGPPWQRPENGYLVISPQGLLRLYYEPHCVYNKSLLEKEHADIVITPVIKQLLPNFTLVSGQENAVKLAKLLHAKFIVPMKNGDLDSKGLLASIVQSEGTVESFKELLHKELPDAQILEPTPGVPLEISPPSDLP</sequence>
<evidence type="ECO:0000313" key="2">
    <source>
        <dbReference type="EMBL" id="WJZ80315.1"/>
    </source>
</evidence>
<protein>
    <recommendedName>
        <fullName evidence="1">BRO1 domain-containing protein</fullName>
    </recommendedName>
</protein>
<name>A0ABY9BDA0_VITVI</name>
<dbReference type="PROSITE" id="PS51180">
    <property type="entry name" value="BRO1"/>
    <property type="match status" value="1"/>
</dbReference>
<gene>
    <name evidence="2" type="ORF">VitviT2T_000247</name>
</gene>
<feature type="domain" description="BRO1" evidence="1">
    <location>
        <begin position="1"/>
        <end position="523"/>
    </location>
</feature>
<accession>A0ABY9BDA0</accession>
<dbReference type="SUPFAM" id="SSF56281">
    <property type="entry name" value="Metallo-hydrolase/oxidoreductase"/>
    <property type="match status" value="1"/>
</dbReference>
<dbReference type="Gene3D" id="3.60.15.10">
    <property type="entry name" value="Ribonuclease Z/Hydroxyacylglutathione hydrolase-like"/>
    <property type="match status" value="1"/>
</dbReference>
<dbReference type="InterPro" id="IPR036866">
    <property type="entry name" value="RibonucZ/Hydroxyglut_hydro"/>
</dbReference>
<dbReference type="Pfam" id="PF13483">
    <property type="entry name" value="Lactamase_B_3"/>
    <property type="match status" value="1"/>
</dbReference>
<keyword evidence="3" id="KW-1185">Reference proteome</keyword>
<proteinExistence type="predicted"/>
<dbReference type="CDD" id="cd09247">
    <property type="entry name" value="BRO1_Alix_like_2"/>
    <property type="match status" value="1"/>
</dbReference>
<evidence type="ECO:0000259" key="1">
    <source>
        <dbReference type="PROSITE" id="PS51180"/>
    </source>
</evidence>
<reference evidence="2 3" key="1">
    <citation type="journal article" date="2023" name="Hortic Res">
        <title>The complete reference genome for grapevine (Vitis vinifera L.) genetics and breeding.</title>
        <authorList>
            <person name="Shi X."/>
            <person name="Cao S."/>
            <person name="Wang X."/>
            <person name="Huang S."/>
            <person name="Wang Y."/>
            <person name="Liu Z."/>
            <person name="Liu W."/>
            <person name="Leng X."/>
            <person name="Peng Y."/>
            <person name="Wang N."/>
            <person name="Wang Y."/>
            <person name="Ma Z."/>
            <person name="Xu X."/>
            <person name="Zhang F."/>
            <person name="Xue H."/>
            <person name="Zhong H."/>
            <person name="Wang Y."/>
            <person name="Zhang K."/>
            <person name="Velt A."/>
            <person name="Avia K."/>
            <person name="Holtgrawe D."/>
            <person name="Grimplet J."/>
            <person name="Matus J.T."/>
            <person name="Ware D."/>
            <person name="Wu X."/>
            <person name="Wang H."/>
            <person name="Liu C."/>
            <person name="Fang Y."/>
            <person name="Rustenholz C."/>
            <person name="Cheng Z."/>
            <person name="Xiao H."/>
            <person name="Zhou Y."/>
        </authorList>
    </citation>
    <scope>NUCLEOTIDE SEQUENCE [LARGE SCALE GENOMIC DNA]</scope>
    <source>
        <strain evidence="3">cv. Pinot noir / PN40024</strain>
        <tissue evidence="2">Leaf</tissue>
    </source>
</reference>
<organism evidence="2 3">
    <name type="scientific">Vitis vinifera</name>
    <name type="common">Grape</name>
    <dbReference type="NCBI Taxonomy" id="29760"/>
    <lineage>
        <taxon>Eukaryota</taxon>
        <taxon>Viridiplantae</taxon>
        <taxon>Streptophyta</taxon>
        <taxon>Embryophyta</taxon>
        <taxon>Tracheophyta</taxon>
        <taxon>Spermatophyta</taxon>
        <taxon>Magnoliopsida</taxon>
        <taxon>eudicotyledons</taxon>
        <taxon>Gunneridae</taxon>
        <taxon>Pentapetalae</taxon>
        <taxon>rosids</taxon>
        <taxon>Vitales</taxon>
        <taxon>Vitaceae</taxon>
        <taxon>Viteae</taxon>
        <taxon>Vitis</taxon>
    </lineage>
</organism>
<dbReference type="EMBL" id="CP126648">
    <property type="protein sequence ID" value="WJZ80315.1"/>
    <property type="molecule type" value="Genomic_DNA"/>
</dbReference>
<dbReference type="Gene3D" id="1.25.40.280">
    <property type="entry name" value="alix/aip1 like domains"/>
    <property type="match status" value="1"/>
</dbReference>
<dbReference type="InterPro" id="IPR004328">
    <property type="entry name" value="BRO1_dom"/>
</dbReference>
<dbReference type="Pfam" id="PF03097">
    <property type="entry name" value="BRO1"/>
    <property type="match status" value="1"/>
</dbReference>
<evidence type="ECO:0000313" key="3">
    <source>
        <dbReference type="Proteomes" id="UP001227230"/>
    </source>
</evidence>
<dbReference type="Proteomes" id="UP001227230">
    <property type="component" value="Chromosome 1"/>
</dbReference>
<dbReference type="PANTHER" id="PTHR36142:SF2">
    <property type="entry name" value="METALLO-HYDROLASE_OXIDOREDUCTASE SUPERFAMILY PROTEIN"/>
    <property type="match status" value="1"/>
</dbReference>
<dbReference type="SMART" id="SM01041">
    <property type="entry name" value="BRO1"/>
    <property type="match status" value="1"/>
</dbReference>
<dbReference type="InterPro" id="IPR038499">
    <property type="entry name" value="BRO1_sf"/>
</dbReference>
<dbReference type="PANTHER" id="PTHR36142">
    <property type="entry name" value="METALLO-HYDROLASE/OXIDOREDUCTASE SUPERFAMILY PROTEIN"/>
    <property type="match status" value="1"/>
</dbReference>